<dbReference type="InterPro" id="IPR024033">
    <property type="entry name" value="OXTCase_su_AllG_h-dom"/>
</dbReference>
<evidence type="ECO:0000313" key="2">
    <source>
        <dbReference type="Proteomes" id="UP000659496"/>
    </source>
</evidence>
<dbReference type="Proteomes" id="UP000659496">
    <property type="component" value="Unassembled WGS sequence"/>
</dbReference>
<keyword evidence="2" id="KW-1185">Reference proteome</keyword>
<dbReference type="InterPro" id="IPR009499">
    <property type="entry name" value="AllG-like"/>
</dbReference>
<proteinExistence type="predicted"/>
<comment type="caution">
    <text evidence="1">The sequence shown here is derived from an EMBL/GenBank/DDBJ whole genome shotgun (WGS) entry which is preliminary data.</text>
</comment>
<evidence type="ECO:0000313" key="1">
    <source>
        <dbReference type="EMBL" id="MBD7907667.1"/>
    </source>
</evidence>
<dbReference type="Gene3D" id="3.90.1710.10">
    <property type="entry name" value="Enterococcus faecalis V583 domain"/>
    <property type="match status" value="1"/>
</dbReference>
<reference evidence="1 2" key="1">
    <citation type="submission" date="2020-08" db="EMBL/GenBank/DDBJ databases">
        <title>A Genomic Blueprint of the Chicken Gut Microbiome.</title>
        <authorList>
            <person name="Gilroy R."/>
            <person name="Ravi A."/>
            <person name="Getino M."/>
            <person name="Pursley I."/>
            <person name="Horton D.L."/>
            <person name="Alikhan N.-F."/>
            <person name="Baker D."/>
            <person name="Gharbi K."/>
            <person name="Hall N."/>
            <person name="Watson M."/>
            <person name="Adriaenssens E.M."/>
            <person name="Foster-Nyarko E."/>
            <person name="Jarju S."/>
            <person name="Secka A."/>
            <person name="Antonio M."/>
            <person name="Oren A."/>
            <person name="Chaudhuri R."/>
            <person name="La Ragione R.M."/>
            <person name="Hildebrand F."/>
            <person name="Pallen M.J."/>
        </authorList>
    </citation>
    <scope>NUCLEOTIDE SEQUENCE [LARGE SCALE GENOMIC DNA]</scope>
    <source>
        <strain evidence="1 2">Sa3CUA8</strain>
    </source>
</reference>
<accession>A0ABR8PHM8</accession>
<organism evidence="1 2">
    <name type="scientific">Sporosarcina gallistercoris</name>
    <dbReference type="NCBI Taxonomy" id="2762245"/>
    <lineage>
        <taxon>Bacteria</taxon>
        <taxon>Bacillati</taxon>
        <taxon>Bacillota</taxon>
        <taxon>Bacilli</taxon>
        <taxon>Bacillales</taxon>
        <taxon>Caryophanaceae</taxon>
        <taxon>Sporosarcina</taxon>
    </lineage>
</organism>
<dbReference type="EMBL" id="JACSQY010000002">
    <property type="protein sequence ID" value="MBD7907667.1"/>
    <property type="molecule type" value="Genomic_DNA"/>
</dbReference>
<dbReference type="Pfam" id="PF06545">
    <property type="entry name" value="AllG"/>
    <property type="match status" value="1"/>
</dbReference>
<protein>
    <submittedName>
        <fullName evidence="1">DUF1116 domain-containing protein</fullName>
    </submittedName>
</protein>
<gene>
    <name evidence="1" type="ORF">H9659_04870</name>
</gene>
<sequence>MNYKSMDEANKAVIDKITGSAPFLVGVVPAKDKIKELNDGKVLLHAGPPIEWNDMTGPMQGSCIGASIYEGWASNEEEAEKQLASGEVKFIPCHHVNAVGPMGGITSANMPVFVVENRTDGNEAYCIMNEGIGKVLRFGANSQEVIDRLKWMQNVLGPTIAKALALTEDGLNLNVIIAKAITMGDEFHQRNIAASLIFLKEMSPYIVQLDMDENDRKDVIQFLADTDQFFLNIAMATGKAVMDGARTIQDGTVVTAMCRNGKDFGIRISGMGDEWFTAPVNTPQGLFFTGYSQDDANPDIGDSAITETFGVGGMAMIAAPGVTRFVGAGGFDDALATSNEMTEICVSQNSNFTIPTWDFQGACLGIDARKVVETGIEPVINTGIAHKKAGMGQVGAGTVRAPKECFEKALEAYAVKLGLI</sequence>
<dbReference type="RefSeq" id="WP_191688798.1">
    <property type="nucleotide sequence ID" value="NZ_JACSQY010000002.1"/>
</dbReference>
<dbReference type="Gene3D" id="3.90.1700.10">
    <property type="entry name" value="v583 domain like"/>
    <property type="match status" value="1"/>
</dbReference>
<dbReference type="Gene3D" id="1.10.10.660">
    <property type="entry name" value="conserved protein of unknown function from Enterococcus faecalis V583"/>
    <property type="match status" value="1"/>
</dbReference>
<name>A0ABR8PHM8_9BACL</name>